<keyword evidence="2" id="KW-0472">Membrane</keyword>
<dbReference type="EMBL" id="RCHS01004188">
    <property type="protein sequence ID" value="RMX37129.1"/>
    <property type="molecule type" value="Genomic_DNA"/>
</dbReference>
<reference evidence="3 4" key="1">
    <citation type="journal article" date="2018" name="Sci. Rep.">
        <title>Comparative analysis of the Pocillopora damicornis genome highlights role of immune system in coral evolution.</title>
        <authorList>
            <person name="Cunning R."/>
            <person name="Bay R.A."/>
            <person name="Gillette P."/>
            <person name="Baker A.C."/>
            <person name="Traylor-Knowles N."/>
        </authorList>
    </citation>
    <scope>NUCLEOTIDE SEQUENCE [LARGE SCALE GENOMIC DNA]</scope>
    <source>
        <strain evidence="3">RSMAS</strain>
        <tissue evidence="3">Whole animal</tissue>
    </source>
</reference>
<feature type="transmembrane region" description="Helical" evidence="2">
    <location>
        <begin position="6"/>
        <end position="31"/>
    </location>
</feature>
<evidence type="ECO:0000313" key="4">
    <source>
        <dbReference type="Proteomes" id="UP000275408"/>
    </source>
</evidence>
<evidence type="ECO:0000256" key="1">
    <source>
        <dbReference type="SAM" id="MobiDB-lite"/>
    </source>
</evidence>
<sequence>MSLNVFAFFKLFVAVIMCVGGAILSICYYCYLQDQDDIQASPKFRKKTSEQTDFDYEEDLTKEIVINIGEEPLAEKRPFENGGYTVDDKPTDGEGQ</sequence>
<comment type="caution">
    <text evidence="3">The sequence shown here is derived from an EMBL/GenBank/DDBJ whole genome shotgun (WGS) entry which is preliminary data.</text>
</comment>
<evidence type="ECO:0000313" key="3">
    <source>
        <dbReference type="EMBL" id="RMX37129.1"/>
    </source>
</evidence>
<keyword evidence="2" id="KW-0812">Transmembrane</keyword>
<feature type="compositionally biased region" description="Basic and acidic residues" evidence="1">
    <location>
        <begin position="86"/>
        <end position="96"/>
    </location>
</feature>
<dbReference type="Proteomes" id="UP000275408">
    <property type="component" value="Unassembled WGS sequence"/>
</dbReference>
<evidence type="ECO:0000256" key="2">
    <source>
        <dbReference type="SAM" id="Phobius"/>
    </source>
</evidence>
<name>A0A3M6T731_POCDA</name>
<keyword evidence="2" id="KW-1133">Transmembrane helix</keyword>
<organism evidence="3 4">
    <name type="scientific">Pocillopora damicornis</name>
    <name type="common">Cauliflower coral</name>
    <name type="synonym">Millepora damicornis</name>
    <dbReference type="NCBI Taxonomy" id="46731"/>
    <lineage>
        <taxon>Eukaryota</taxon>
        <taxon>Metazoa</taxon>
        <taxon>Cnidaria</taxon>
        <taxon>Anthozoa</taxon>
        <taxon>Hexacorallia</taxon>
        <taxon>Scleractinia</taxon>
        <taxon>Astrocoeniina</taxon>
        <taxon>Pocilloporidae</taxon>
        <taxon>Pocillopora</taxon>
    </lineage>
</organism>
<proteinExistence type="predicted"/>
<keyword evidence="4" id="KW-1185">Reference proteome</keyword>
<feature type="region of interest" description="Disordered" evidence="1">
    <location>
        <begin position="74"/>
        <end position="96"/>
    </location>
</feature>
<gene>
    <name evidence="3" type="ORF">pdam_00015752</name>
</gene>
<accession>A0A3M6T731</accession>
<dbReference type="AlphaFoldDB" id="A0A3M6T731"/>
<protein>
    <submittedName>
        <fullName evidence="3">Uncharacterized protein</fullName>
    </submittedName>
</protein>